<dbReference type="InterPro" id="IPR029069">
    <property type="entry name" value="HotDog_dom_sf"/>
</dbReference>
<comment type="caution">
    <text evidence="1">The sequence shown here is derived from an EMBL/GenBank/DDBJ whole genome shotgun (WGS) entry which is preliminary data.</text>
</comment>
<evidence type="ECO:0000313" key="1">
    <source>
        <dbReference type="EMBL" id="TLF51808.1"/>
    </source>
</evidence>
<accession>A0A5R8MIK4</accession>
<keyword evidence="2" id="KW-1185">Reference proteome</keyword>
<evidence type="ECO:0008006" key="3">
    <source>
        <dbReference type="Google" id="ProtNLM"/>
    </source>
</evidence>
<dbReference type="OrthoDB" id="9800188at2"/>
<gene>
    <name evidence="1" type="ORF">FEI13_07535</name>
</gene>
<dbReference type="EMBL" id="VBUI01000009">
    <property type="protein sequence ID" value="TLF51808.1"/>
    <property type="molecule type" value="Genomic_DNA"/>
</dbReference>
<dbReference type="Proteomes" id="UP000306973">
    <property type="component" value="Unassembled WGS sequence"/>
</dbReference>
<sequence length="184" mass="19294">MSASAGDNASPSLMPIADLVPHSGIMCLLDEVLEIGEEHLRARITPRADDPFADTAVTEPALADAPLAQTTGASSPGIPGWVGLEWLAQAIAAWSGHTVGTQGGKPQIGFLLGARRYDCEVEYFALGEPVEVEIHLDYRADNGLGAFRGELLGRDGVVLAHSTLNVFQPDSADALAAMIEDSTS</sequence>
<name>A0A5R8MIK4_9GAMM</name>
<dbReference type="PIRSF" id="PIRSF020565">
    <property type="entry name" value="3Ho_Ac_ACP_DH_prd"/>
    <property type="match status" value="1"/>
</dbReference>
<dbReference type="SUPFAM" id="SSF54637">
    <property type="entry name" value="Thioesterase/thiol ester dehydrase-isomerase"/>
    <property type="match status" value="1"/>
</dbReference>
<dbReference type="AlphaFoldDB" id="A0A5R8MIK4"/>
<proteinExistence type="predicted"/>
<dbReference type="InterPro" id="IPR016776">
    <property type="entry name" value="ApeP-like_dehydratase"/>
</dbReference>
<dbReference type="Pfam" id="PF22817">
    <property type="entry name" value="ApeP-like"/>
    <property type="match status" value="1"/>
</dbReference>
<protein>
    <recommendedName>
        <fullName evidence="3">3-hydroxylacyl-ACP dehydratase</fullName>
    </recommendedName>
</protein>
<dbReference type="Gene3D" id="3.10.129.10">
    <property type="entry name" value="Hotdog Thioesterase"/>
    <property type="match status" value="1"/>
</dbReference>
<reference evidence="1 2" key="1">
    <citation type="journal article" date="2007" name="Int. J. Syst. Evol. Microbiol.">
        <title>Halomonas saccharevitans sp. nov., Halomonas arcis sp. nov. and Halomonas subterranea sp. nov., halophilic bacteria isolated from hypersaline environments of China.</title>
        <authorList>
            <person name="Xu X.W."/>
            <person name="Wu Y.H."/>
            <person name="Zhou Z."/>
            <person name="Wang C.S."/>
            <person name="Zhou Y.G."/>
            <person name="Zhang H.B."/>
            <person name="Wang Y."/>
            <person name="Wu M."/>
        </authorList>
    </citation>
    <scope>NUCLEOTIDE SEQUENCE [LARGE SCALE GENOMIC DNA]</scope>
    <source>
        <strain evidence="1 2">TBZ3</strain>
    </source>
</reference>
<organism evidence="1 2">
    <name type="scientific">Halomonas urmiana</name>
    <dbReference type="NCBI Taxonomy" id="490901"/>
    <lineage>
        <taxon>Bacteria</taxon>
        <taxon>Pseudomonadati</taxon>
        <taxon>Pseudomonadota</taxon>
        <taxon>Gammaproteobacteria</taxon>
        <taxon>Oceanospirillales</taxon>
        <taxon>Halomonadaceae</taxon>
        <taxon>Halomonas</taxon>
    </lineage>
</organism>
<evidence type="ECO:0000313" key="2">
    <source>
        <dbReference type="Proteomes" id="UP000306973"/>
    </source>
</evidence>